<evidence type="ECO:0000256" key="1">
    <source>
        <dbReference type="ARBA" id="ARBA00004141"/>
    </source>
</evidence>
<evidence type="ECO:0000256" key="3">
    <source>
        <dbReference type="ARBA" id="ARBA00022989"/>
    </source>
</evidence>
<feature type="transmembrane region" description="Helical" evidence="5">
    <location>
        <begin position="194"/>
        <end position="213"/>
    </location>
</feature>
<dbReference type="Pfam" id="PF07690">
    <property type="entry name" value="MFS_1"/>
    <property type="match status" value="1"/>
</dbReference>
<dbReference type="Proteomes" id="UP000070700">
    <property type="component" value="Unassembled WGS sequence"/>
</dbReference>
<dbReference type="OrthoDB" id="5215911at2759"/>
<dbReference type="PANTHER" id="PTHR23502:SF34">
    <property type="entry name" value="PROTEIN HOL1"/>
    <property type="match status" value="1"/>
</dbReference>
<feature type="transmembrane region" description="Helical" evidence="5">
    <location>
        <begin position="78"/>
        <end position="98"/>
    </location>
</feature>
<name>A0A194XM97_MOLSC</name>
<gene>
    <name evidence="7" type="ORF">LY89DRAFT_730005</name>
</gene>
<dbReference type="GeneID" id="28829154"/>
<keyword evidence="4 5" id="KW-0472">Membrane</keyword>
<dbReference type="PROSITE" id="PS50850">
    <property type="entry name" value="MFS"/>
    <property type="match status" value="1"/>
</dbReference>
<comment type="subcellular location">
    <subcellularLocation>
        <location evidence="1">Membrane</location>
        <topology evidence="1">Multi-pass membrane protein</topology>
    </subcellularLocation>
</comment>
<dbReference type="EMBL" id="KQ947408">
    <property type="protein sequence ID" value="KUJ21214.1"/>
    <property type="molecule type" value="Genomic_DNA"/>
</dbReference>
<dbReference type="SUPFAM" id="SSF103473">
    <property type="entry name" value="MFS general substrate transporter"/>
    <property type="match status" value="1"/>
</dbReference>
<accession>A0A194XM97</accession>
<sequence>MPSIEYELVPGTVYILNEHETISRTYSNVDITLRPTPSNDPGDPLRWPMWRKPYFLWILVHYANILAEFNTTTMLLNIGQALLILMLGVANLVFTPLSDKFGRRLVYLLSAFFVVISHIILATSKNVAGYIVGHTLMGIGAAPFEALPAISISDVFFAHQRGTMLGGYVFSLAFGSFVGPICAGYIAVNQGSWRWVYWWGLILSAFIGLAMFCTMEETLFLRTVELSETSDRIPTINISTKTDLEAKGEDKQAKDIPPVDESVGESFHLTSFRFFGPIWTVFPGTSSDFLRRLWRPLTVSIFPPVLWCGVNYGTCIAWLAVLGTTVSEIFSIPPYNMQPNALGLLFIASLIGSLIGAYFTGPLNDKLSLYLSHRNSGFREPEFRLWAFIPTSLILPGGLIIYGTAAAYGLPWIVPAVGMGMVGFGISVGGGVTVAYILECYRDLAGEVVTTIILIRNIIGFGITFGVQPWIDGMGLQNTFVIMGAMSFAITGFSLFFIWKGKSVRRMTKNRYLRYHH</sequence>
<evidence type="ECO:0000256" key="2">
    <source>
        <dbReference type="ARBA" id="ARBA00022692"/>
    </source>
</evidence>
<feature type="transmembrane region" description="Helical" evidence="5">
    <location>
        <begin position="301"/>
        <end position="321"/>
    </location>
</feature>
<proteinExistence type="predicted"/>
<feature type="transmembrane region" description="Helical" evidence="5">
    <location>
        <begin position="168"/>
        <end position="188"/>
    </location>
</feature>
<evidence type="ECO:0000256" key="5">
    <source>
        <dbReference type="SAM" id="Phobius"/>
    </source>
</evidence>
<dbReference type="KEGG" id="psco:LY89DRAFT_730005"/>
<organism evidence="7 8">
    <name type="scientific">Mollisia scopiformis</name>
    <name type="common">Conifer needle endophyte fungus</name>
    <name type="synonym">Phialocephala scopiformis</name>
    <dbReference type="NCBI Taxonomy" id="149040"/>
    <lineage>
        <taxon>Eukaryota</taxon>
        <taxon>Fungi</taxon>
        <taxon>Dikarya</taxon>
        <taxon>Ascomycota</taxon>
        <taxon>Pezizomycotina</taxon>
        <taxon>Leotiomycetes</taxon>
        <taxon>Helotiales</taxon>
        <taxon>Mollisiaceae</taxon>
        <taxon>Mollisia</taxon>
    </lineage>
</organism>
<keyword evidence="2 5" id="KW-0812">Transmembrane</keyword>
<dbReference type="Gene3D" id="1.20.1250.20">
    <property type="entry name" value="MFS general substrate transporter like domains"/>
    <property type="match status" value="1"/>
</dbReference>
<evidence type="ECO:0000313" key="7">
    <source>
        <dbReference type="EMBL" id="KUJ21214.1"/>
    </source>
</evidence>
<keyword evidence="3 5" id="KW-1133">Transmembrane helix</keyword>
<dbReference type="RefSeq" id="XP_018075569.1">
    <property type="nucleotide sequence ID" value="XM_018219428.1"/>
</dbReference>
<feature type="domain" description="Major facilitator superfamily (MFS) profile" evidence="6">
    <location>
        <begin position="1"/>
        <end position="502"/>
    </location>
</feature>
<feature type="transmembrane region" description="Helical" evidence="5">
    <location>
        <begin position="412"/>
        <end position="437"/>
    </location>
</feature>
<keyword evidence="8" id="KW-1185">Reference proteome</keyword>
<evidence type="ECO:0000256" key="4">
    <source>
        <dbReference type="ARBA" id="ARBA00023136"/>
    </source>
</evidence>
<feature type="transmembrane region" description="Helical" evidence="5">
    <location>
        <begin position="341"/>
        <end position="364"/>
    </location>
</feature>
<evidence type="ECO:0000313" key="8">
    <source>
        <dbReference type="Proteomes" id="UP000070700"/>
    </source>
</evidence>
<dbReference type="InterPro" id="IPR011701">
    <property type="entry name" value="MFS"/>
</dbReference>
<dbReference type="InParanoid" id="A0A194XM97"/>
<protein>
    <submittedName>
        <fullName evidence="7">MFS general substrate transporter</fullName>
    </submittedName>
</protein>
<dbReference type="InterPro" id="IPR020846">
    <property type="entry name" value="MFS_dom"/>
</dbReference>
<feature type="transmembrane region" description="Helical" evidence="5">
    <location>
        <begin position="479"/>
        <end position="499"/>
    </location>
</feature>
<evidence type="ECO:0000259" key="6">
    <source>
        <dbReference type="PROSITE" id="PS50850"/>
    </source>
</evidence>
<dbReference type="PANTHER" id="PTHR23502">
    <property type="entry name" value="MAJOR FACILITATOR SUPERFAMILY"/>
    <property type="match status" value="1"/>
</dbReference>
<feature type="transmembrane region" description="Helical" evidence="5">
    <location>
        <begin position="105"/>
        <end position="121"/>
    </location>
</feature>
<feature type="transmembrane region" description="Helical" evidence="5">
    <location>
        <begin position="444"/>
        <end position="467"/>
    </location>
</feature>
<feature type="transmembrane region" description="Helical" evidence="5">
    <location>
        <begin position="385"/>
        <end position="406"/>
    </location>
</feature>
<reference evidence="7 8" key="1">
    <citation type="submission" date="2015-10" db="EMBL/GenBank/DDBJ databases">
        <title>Full genome of DAOMC 229536 Phialocephala scopiformis, a fungal endophyte of spruce producing the potent anti-insectan compound rugulosin.</title>
        <authorList>
            <consortium name="DOE Joint Genome Institute"/>
            <person name="Walker A.K."/>
            <person name="Frasz S.L."/>
            <person name="Seifert K.A."/>
            <person name="Miller J.D."/>
            <person name="Mondo S.J."/>
            <person name="Labutti K."/>
            <person name="Lipzen A."/>
            <person name="Dockter R."/>
            <person name="Kennedy M."/>
            <person name="Grigoriev I.V."/>
            <person name="Spatafora J.W."/>
        </authorList>
    </citation>
    <scope>NUCLEOTIDE SEQUENCE [LARGE SCALE GENOMIC DNA]</scope>
    <source>
        <strain evidence="7 8">CBS 120377</strain>
    </source>
</reference>
<dbReference type="InterPro" id="IPR036259">
    <property type="entry name" value="MFS_trans_sf"/>
</dbReference>
<dbReference type="GO" id="GO:0005886">
    <property type="term" value="C:plasma membrane"/>
    <property type="evidence" value="ECO:0007669"/>
    <property type="project" value="TreeGrafter"/>
</dbReference>
<feature type="transmembrane region" description="Helical" evidence="5">
    <location>
        <begin position="127"/>
        <end position="147"/>
    </location>
</feature>
<dbReference type="GO" id="GO:0022857">
    <property type="term" value="F:transmembrane transporter activity"/>
    <property type="evidence" value="ECO:0007669"/>
    <property type="project" value="InterPro"/>
</dbReference>
<dbReference type="AlphaFoldDB" id="A0A194XM97"/>